<dbReference type="SUPFAM" id="SSF53901">
    <property type="entry name" value="Thiolase-like"/>
    <property type="match status" value="2"/>
</dbReference>
<dbReference type="Proteomes" id="UP000178724">
    <property type="component" value="Unassembled WGS sequence"/>
</dbReference>
<feature type="domain" description="Beta-ketoacyl-[acyl-carrier-protein] synthase III N-terminal" evidence="1">
    <location>
        <begin position="131"/>
        <end position="210"/>
    </location>
</feature>
<accession>A0A1F4Q3X7</accession>
<name>A0A1F4Q3X7_UNCSA</name>
<dbReference type="Pfam" id="PF08545">
    <property type="entry name" value="ACP_syn_III"/>
    <property type="match status" value="1"/>
</dbReference>
<proteinExistence type="predicted"/>
<evidence type="ECO:0000313" key="2">
    <source>
        <dbReference type="EMBL" id="OGB90536.1"/>
    </source>
</evidence>
<organism evidence="2 3">
    <name type="scientific">candidate division WOR-1 bacterium RIFCSPHIGHO2_01_FULL_53_15</name>
    <dbReference type="NCBI Taxonomy" id="1802564"/>
    <lineage>
        <taxon>Bacteria</taxon>
        <taxon>Bacillati</taxon>
        <taxon>Saganbacteria</taxon>
    </lineage>
</organism>
<protein>
    <recommendedName>
        <fullName evidence="1">Beta-ketoacyl-[acyl-carrier-protein] synthase III N-terminal domain-containing protein</fullName>
    </recommendedName>
</protein>
<evidence type="ECO:0000259" key="1">
    <source>
        <dbReference type="Pfam" id="PF08545"/>
    </source>
</evidence>
<dbReference type="EMBL" id="METM01000007">
    <property type="protein sequence ID" value="OGB90536.1"/>
    <property type="molecule type" value="Genomic_DNA"/>
</dbReference>
<dbReference type="GO" id="GO:0044550">
    <property type="term" value="P:secondary metabolite biosynthetic process"/>
    <property type="evidence" value="ECO:0007669"/>
    <property type="project" value="TreeGrafter"/>
</dbReference>
<dbReference type="PANTHER" id="PTHR34069">
    <property type="entry name" value="3-OXOACYL-[ACYL-CARRIER-PROTEIN] SYNTHASE 3"/>
    <property type="match status" value="1"/>
</dbReference>
<evidence type="ECO:0000313" key="3">
    <source>
        <dbReference type="Proteomes" id="UP000178724"/>
    </source>
</evidence>
<dbReference type="InterPro" id="IPR016039">
    <property type="entry name" value="Thiolase-like"/>
</dbReference>
<sequence>MNRLKEVELVSTGVYLPGEPVPFDKIEDVIGRLDQAPPRIQKMINKLRPTVKDLIGIEQCHFAVDKETKRIFENNTTMATKAINKALEKAQLKTNDLDCMVIATPVPEQQTPPLTTLVQEALGIKHFAEIEIHSNCTGLTKAFQVAYDMLRLGRYKQAVVVYTQLSSPYLVSSYYNQSKVGMENILLRWFLSDSASAVILRAKDKVKSGIKVLDSYNESVGGDVPPAMWLKFGAKHWDLLRAYEEGLHHLGQNYKTVTEIGYKYLVDGFKRMTDRIKLDMTTINHLLATIPSTKLQNTGKQAFQEQFSISYDKWYSNIDKKGYSGGSSVAIALDQMIDEKKFKPDELLVAMTIESSKWMFGGFILKYL</sequence>
<reference evidence="2 3" key="1">
    <citation type="journal article" date="2016" name="Nat. Commun.">
        <title>Thousands of microbial genomes shed light on interconnected biogeochemical processes in an aquifer system.</title>
        <authorList>
            <person name="Anantharaman K."/>
            <person name="Brown C.T."/>
            <person name="Hug L.A."/>
            <person name="Sharon I."/>
            <person name="Castelle C.J."/>
            <person name="Probst A.J."/>
            <person name="Thomas B.C."/>
            <person name="Singh A."/>
            <person name="Wilkins M.J."/>
            <person name="Karaoz U."/>
            <person name="Brodie E.L."/>
            <person name="Williams K.H."/>
            <person name="Hubbard S.S."/>
            <person name="Banfield J.F."/>
        </authorList>
    </citation>
    <scope>NUCLEOTIDE SEQUENCE [LARGE SCALE GENOMIC DNA]</scope>
</reference>
<gene>
    <name evidence="2" type="ORF">A2625_03205</name>
</gene>
<dbReference type="GO" id="GO:0006633">
    <property type="term" value="P:fatty acid biosynthetic process"/>
    <property type="evidence" value="ECO:0007669"/>
    <property type="project" value="InterPro"/>
</dbReference>
<comment type="caution">
    <text evidence="2">The sequence shown here is derived from an EMBL/GenBank/DDBJ whole genome shotgun (WGS) entry which is preliminary data.</text>
</comment>
<dbReference type="InterPro" id="IPR013751">
    <property type="entry name" value="ACP_syn_III_N"/>
</dbReference>
<dbReference type="GO" id="GO:0004315">
    <property type="term" value="F:3-oxoacyl-[acyl-carrier-protein] synthase activity"/>
    <property type="evidence" value="ECO:0007669"/>
    <property type="project" value="InterPro"/>
</dbReference>
<dbReference type="AlphaFoldDB" id="A0A1F4Q3X7"/>
<dbReference type="Gene3D" id="3.40.47.10">
    <property type="match status" value="2"/>
</dbReference>
<dbReference type="PANTHER" id="PTHR34069:SF2">
    <property type="entry name" value="BETA-KETOACYL-[ACYL-CARRIER-PROTEIN] SYNTHASE III"/>
    <property type="match status" value="1"/>
</dbReference>